<feature type="chain" id="PRO_5045182999" evidence="5">
    <location>
        <begin position="26"/>
        <end position="323"/>
    </location>
</feature>
<dbReference type="SUPFAM" id="SSF53850">
    <property type="entry name" value="Periplasmic binding protein-like II"/>
    <property type="match status" value="1"/>
</dbReference>
<proteinExistence type="inferred from homology"/>
<dbReference type="Gene3D" id="3.40.190.10">
    <property type="entry name" value="Periplasmic binding protein-like II"/>
    <property type="match status" value="2"/>
</dbReference>
<dbReference type="NCBIfam" id="TIGR01728">
    <property type="entry name" value="SsuA_fam"/>
    <property type="match status" value="1"/>
</dbReference>
<comment type="caution">
    <text evidence="7">The sequence shown here is derived from an EMBL/GenBank/DDBJ whole genome shotgun (WGS) entry which is preliminary data.</text>
</comment>
<dbReference type="EMBL" id="JBHUIY010000002">
    <property type="protein sequence ID" value="MFD2232554.1"/>
    <property type="molecule type" value="Genomic_DNA"/>
</dbReference>
<feature type="signal peptide" evidence="5">
    <location>
        <begin position="1"/>
        <end position="25"/>
    </location>
</feature>
<evidence type="ECO:0000256" key="2">
    <source>
        <dbReference type="ARBA" id="ARBA00010742"/>
    </source>
</evidence>
<evidence type="ECO:0000256" key="3">
    <source>
        <dbReference type="ARBA" id="ARBA00022448"/>
    </source>
</evidence>
<protein>
    <submittedName>
        <fullName evidence="7">Aliphatic sulfonate ABC transporter substrate-binding protein</fullName>
    </submittedName>
</protein>
<dbReference type="RefSeq" id="WP_377313962.1">
    <property type="nucleotide sequence ID" value="NZ_JBHUIY010000002.1"/>
</dbReference>
<dbReference type="InterPro" id="IPR015168">
    <property type="entry name" value="SsuA/THI5"/>
</dbReference>
<evidence type="ECO:0000313" key="8">
    <source>
        <dbReference type="Proteomes" id="UP001597296"/>
    </source>
</evidence>
<keyword evidence="4 5" id="KW-0732">Signal</keyword>
<name>A0ABW5C5C4_9PROT</name>
<evidence type="ECO:0000256" key="4">
    <source>
        <dbReference type="ARBA" id="ARBA00022729"/>
    </source>
</evidence>
<dbReference type="Pfam" id="PF09084">
    <property type="entry name" value="NMT1"/>
    <property type="match status" value="1"/>
</dbReference>
<dbReference type="SMART" id="SM00062">
    <property type="entry name" value="PBPb"/>
    <property type="match status" value="1"/>
</dbReference>
<sequence>MRLSPLFAALAVVLCLAATGPAARAADQIRFATQPIPQYAPIFVAKQKHWLEEELAKVKPGVELKWASFPAGPPINESFAAGQQDFGFLGDTPALIGKAVGIDTRLAALSASSPTSLAVVVGAQSPIRSARELKGKRVAVTKGSYAQHLLALVLESGGLTFSDVELVNLPNAEIAPAIVSGAIDAGAVWEPVISRGEAQHTIRVLADGTGIKKGILVIIVAADFLKTHRAEAEAVLRAYARAAAFIKSNPKEAAELLTEDTRLPADLLVKLLPKLDFTPAIHDEDIADLKKSEAYYRSIGLIRAPVDIEAWADRTLVPAGADQ</sequence>
<reference evidence="8" key="1">
    <citation type="journal article" date="2019" name="Int. J. Syst. Evol. Microbiol.">
        <title>The Global Catalogue of Microorganisms (GCM) 10K type strain sequencing project: providing services to taxonomists for standard genome sequencing and annotation.</title>
        <authorList>
            <consortium name="The Broad Institute Genomics Platform"/>
            <consortium name="The Broad Institute Genome Sequencing Center for Infectious Disease"/>
            <person name="Wu L."/>
            <person name="Ma J."/>
        </authorList>
    </citation>
    <scope>NUCLEOTIDE SEQUENCE [LARGE SCALE GENOMIC DNA]</scope>
    <source>
        <strain evidence="8">KCTC 15012</strain>
    </source>
</reference>
<evidence type="ECO:0000256" key="5">
    <source>
        <dbReference type="SAM" id="SignalP"/>
    </source>
</evidence>
<keyword evidence="8" id="KW-1185">Reference proteome</keyword>
<gene>
    <name evidence="7" type="ORF">ACFSNB_01920</name>
</gene>
<dbReference type="InterPro" id="IPR001638">
    <property type="entry name" value="Solute-binding_3/MltF_N"/>
</dbReference>
<accession>A0ABW5C5C4</accession>
<dbReference type="PANTHER" id="PTHR30024:SF42">
    <property type="entry name" value="ALIPHATIC SULFONATES-BINDING PROTEIN-RELATED"/>
    <property type="match status" value="1"/>
</dbReference>
<dbReference type="InterPro" id="IPR010067">
    <property type="entry name" value="ABC_SsuA_sub-bd"/>
</dbReference>
<dbReference type="PANTHER" id="PTHR30024">
    <property type="entry name" value="ALIPHATIC SULFONATES-BINDING PROTEIN-RELATED"/>
    <property type="match status" value="1"/>
</dbReference>
<feature type="domain" description="Solute-binding protein family 3/N-terminal" evidence="6">
    <location>
        <begin position="28"/>
        <end position="256"/>
    </location>
</feature>
<comment type="subcellular location">
    <subcellularLocation>
        <location evidence="1">Periplasm</location>
    </subcellularLocation>
</comment>
<keyword evidence="3" id="KW-0813">Transport</keyword>
<evidence type="ECO:0000259" key="6">
    <source>
        <dbReference type="SMART" id="SM00062"/>
    </source>
</evidence>
<evidence type="ECO:0000256" key="1">
    <source>
        <dbReference type="ARBA" id="ARBA00004418"/>
    </source>
</evidence>
<comment type="similarity">
    <text evidence="2">Belongs to the bacterial solute-binding protein SsuA/TauA family.</text>
</comment>
<dbReference type="Proteomes" id="UP001597296">
    <property type="component" value="Unassembled WGS sequence"/>
</dbReference>
<evidence type="ECO:0000313" key="7">
    <source>
        <dbReference type="EMBL" id="MFD2232554.1"/>
    </source>
</evidence>
<organism evidence="7 8">
    <name type="scientific">Phaeospirillum tilakii</name>
    <dbReference type="NCBI Taxonomy" id="741673"/>
    <lineage>
        <taxon>Bacteria</taxon>
        <taxon>Pseudomonadati</taxon>
        <taxon>Pseudomonadota</taxon>
        <taxon>Alphaproteobacteria</taxon>
        <taxon>Rhodospirillales</taxon>
        <taxon>Rhodospirillaceae</taxon>
        <taxon>Phaeospirillum</taxon>
    </lineage>
</organism>